<sequence>MSSLPDPSQPVDERRVVGEGGLGTGFPLDKRALSTALITGAAGNTSVGAKPARAALMASMNGSTGPPLPWVKHDGSKLGSGSHPGRPYTRTRTTWTPNEPLT</sequence>
<evidence type="ECO:0000313" key="3">
    <source>
        <dbReference type="Proteomes" id="UP000239814"/>
    </source>
</evidence>
<feature type="region of interest" description="Disordered" evidence="1">
    <location>
        <begin position="1"/>
        <end position="25"/>
    </location>
</feature>
<name>A0A2S0KDK6_9ACTN</name>
<dbReference type="Proteomes" id="UP000239814">
    <property type="component" value="Chromosome"/>
</dbReference>
<dbReference type="KEGG" id="git:C6V83_05285"/>
<evidence type="ECO:0000313" key="2">
    <source>
        <dbReference type="EMBL" id="AVL99777.1"/>
    </source>
</evidence>
<dbReference type="EMBL" id="CP027433">
    <property type="protein sequence ID" value="AVL99777.1"/>
    <property type="molecule type" value="Genomic_DNA"/>
</dbReference>
<proteinExistence type="predicted"/>
<dbReference type="AlphaFoldDB" id="A0A2S0KDK6"/>
<feature type="compositionally biased region" description="Low complexity" evidence="1">
    <location>
        <begin position="84"/>
        <end position="102"/>
    </location>
</feature>
<accession>A0A2S0KDK6</accession>
<keyword evidence="3" id="KW-1185">Reference proteome</keyword>
<evidence type="ECO:0000256" key="1">
    <source>
        <dbReference type="SAM" id="MobiDB-lite"/>
    </source>
</evidence>
<gene>
    <name evidence="2" type="ORF">C6V83_05285</name>
</gene>
<organism evidence="2 3">
    <name type="scientific">Gordonia iterans</name>
    <dbReference type="NCBI Taxonomy" id="1004901"/>
    <lineage>
        <taxon>Bacteria</taxon>
        <taxon>Bacillati</taxon>
        <taxon>Actinomycetota</taxon>
        <taxon>Actinomycetes</taxon>
        <taxon>Mycobacteriales</taxon>
        <taxon>Gordoniaceae</taxon>
        <taxon>Gordonia</taxon>
    </lineage>
</organism>
<feature type="region of interest" description="Disordered" evidence="1">
    <location>
        <begin position="63"/>
        <end position="102"/>
    </location>
</feature>
<reference evidence="2 3" key="1">
    <citation type="submission" date="2018-03" db="EMBL/GenBank/DDBJ databases">
        <title>Characteristics and genome of n-alkane degrading marine bacteria Gordonia iterans isolated from crude oil contaminated in Tae-an, South Korea.</title>
        <authorList>
            <person name="Lee S.-S."/>
            <person name="Kim H."/>
        </authorList>
    </citation>
    <scope>NUCLEOTIDE SEQUENCE [LARGE SCALE GENOMIC DNA]</scope>
    <source>
        <strain evidence="2 3">Co17</strain>
    </source>
</reference>
<protein>
    <submittedName>
        <fullName evidence="2">Uncharacterized protein</fullName>
    </submittedName>
</protein>